<proteinExistence type="predicted"/>
<reference evidence="5 6" key="1">
    <citation type="submission" date="2019-03" db="EMBL/GenBank/DDBJ databases">
        <title>Genomic Encyclopedia of Archaeal and Bacterial Type Strains, Phase II (KMG-II): from individual species to whole genera.</title>
        <authorList>
            <person name="Goeker M."/>
        </authorList>
    </citation>
    <scope>NUCLEOTIDE SEQUENCE [LARGE SCALE GENOMIC DNA]</scope>
    <source>
        <strain evidence="5 6">DSM 15388</strain>
    </source>
</reference>
<dbReference type="PROSITE" id="PS51257">
    <property type="entry name" value="PROKAR_LIPOPROTEIN"/>
    <property type="match status" value="1"/>
</dbReference>
<dbReference type="GO" id="GO:0009279">
    <property type="term" value="C:cell outer membrane"/>
    <property type="evidence" value="ECO:0007669"/>
    <property type="project" value="TreeGrafter"/>
</dbReference>
<evidence type="ECO:0000313" key="5">
    <source>
        <dbReference type="EMBL" id="TCS42009.1"/>
    </source>
</evidence>
<keyword evidence="6" id="KW-1185">Reference proteome</keyword>
<sequence length="260" mass="29718">MKLIVKYVFLAVIALVAAGCVTTKTGPYEDKKDLDKAEKTYIQIGYGYFQKGDLLKSKENLMNALDINSQSAGAHMGLARVYERELEFELSDDHFRKAIKYNGGTEAHFQYAVYLYNRGNLEASIDEFDMVLKDTLYARRAQAFDFKGLVANRLGMKEEAILAYQKAIVLNPSMSSSYLNLAAIYKEQEDYARAYRTYNGFVRLVRAKLARQNASTLWLGIQLAHEQDDSDAYASYALQLKNQYSKTKEYAQFIDWQKSL</sequence>
<protein>
    <submittedName>
        <fullName evidence="5">Type IV pilus assembly protein PilF</fullName>
    </submittedName>
</protein>
<dbReference type="Proteomes" id="UP000295793">
    <property type="component" value="Unassembled WGS sequence"/>
</dbReference>
<dbReference type="Pfam" id="PF13431">
    <property type="entry name" value="TPR_17"/>
    <property type="match status" value="1"/>
</dbReference>
<dbReference type="PANTHER" id="PTHR44858:SF1">
    <property type="entry name" value="UDP-N-ACETYLGLUCOSAMINE--PEPTIDE N-ACETYLGLUCOSAMINYLTRANSFERASE SPINDLY-RELATED"/>
    <property type="match status" value="1"/>
</dbReference>
<dbReference type="SUPFAM" id="SSF48452">
    <property type="entry name" value="TPR-like"/>
    <property type="match status" value="1"/>
</dbReference>
<dbReference type="SMART" id="SM00028">
    <property type="entry name" value="TPR"/>
    <property type="match status" value="4"/>
</dbReference>
<dbReference type="InterPro" id="IPR019734">
    <property type="entry name" value="TPR_rpt"/>
</dbReference>
<keyword evidence="1" id="KW-0677">Repeat</keyword>
<dbReference type="InterPro" id="IPR050498">
    <property type="entry name" value="Ycf3"/>
</dbReference>
<dbReference type="Pfam" id="PF13181">
    <property type="entry name" value="TPR_8"/>
    <property type="match status" value="1"/>
</dbReference>
<dbReference type="InterPro" id="IPR011990">
    <property type="entry name" value="TPR-like_helical_dom_sf"/>
</dbReference>
<keyword evidence="4" id="KW-0732">Signal</keyword>
<evidence type="ECO:0000256" key="2">
    <source>
        <dbReference type="ARBA" id="ARBA00022803"/>
    </source>
</evidence>
<dbReference type="PROSITE" id="PS50005">
    <property type="entry name" value="TPR"/>
    <property type="match status" value="1"/>
</dbReference>
<feature type="signal peptide" evidence="4">
    <location>
        <begin position="1"/>
        <end position="17"/>
    </location>
</feature>
<dbReference type="EMBL" id="SLZR01000004">
    <property type="protein sequence ID" value="TCS42009.1"/>
    <property type="molecule type" value="Genomic_DNA"/>
</dbReference>
<feature type="chain" id="PRO_5020427497" evidence="4">
    <location>
        <begin position="18"/>
        <end position="260"/>
    </location>
</feature>
<gene>
    <name evidence="5" type="ORF">BCF53_104113</name>
</gene>
<dbReference type="GO" id="GO:0046813">
    <property type="term" value="P:receptor-mediated virion attachment to host cell"/>
    <property type="evidence" value="ECO:0007669"/>
    <property type="project" value="TreeGrafter"/>
</dbReference>
<name>A0A4V6NY41_9GAMM</name>
<dbReference type="RefSeq" id="WP_132700770.1">
    <property type="nucleotide sequence ID" value="NZ_SLZR01000004.1"/>
</dbReference>
<accession>A0A4V6NY41</accession>
<dbReference type="AlphaFoldDB" id="A0A4V6NY41"/>
<feature type="repeat" description="TPR" evidence="3">
    <location>
        <begin position="141"/>
        <end position="174"/>
    </location>
</feature>
<evidence type="ECO:0000313" key="6">
    <source>
        <dbReference type="Proteomes" id="UP000295793"/>
    </source>
</evidence>
<keyword evidence="2 3" id="KW-0802">TPR repeat</keyword>
<evidence type="ECO:0000256" key="3">
    <source>
        <dbReference type="PROSITE-ProRule" id="PRU00339"/>
    </source>
</evidence>
<dbReference type="OrthoDB" id="129043at2"/>
<comment type="caution">
    <text evidence="5">The sequence shown here is derived from an EMBL/GenBank/DDBJ whole genome shotgun (WGS) entry which is preliminary data.</text>
</comment>
<dbReference type="PANTHER" id="PTHR44858">
    <property type="entry name" value="TETRATRICOPEPTIDE REPEAT PROTEIN 6"/>
    <property type="match status" value="1"/>
</dbReference>
<evidence type="ECO:0000256" key="4">
    <source>
        <dbReference type="SAM" id="SignalP"/>
    </source>
</evidence>
<evidence type="ECO:0000256" key="1">
    <source>
        <dbReference type="ARBA" id="ARBA00022737"/>
    </source>
</evidence>
<organism evidence="5 6">
    <name type="scientific">Reinekea marinisedimentorum</name>
    <dbReference type="NCBI Taxonomy" id="230495"/>
    <lineage>
        <taxon>Bacteria</taxon>
        <taxon>Pseudomonadati</taxon>
        <taxon>Pseudomonadota</taxon>
        <taxon>Gammaproteobacteria</taxon>
        <taxon>Oceanospirillales</taxon>
        <taxon>Saccharospirillaceae</taxon>
        <taxon>Reinekea</taxon>
    </lineage>
</organism>
<dbReference type="Gene3D" id="1.25.40.10">
    <property type="entry name" value="Tetratricopeptide repeat domain"/>
    <property type="match status" value="1"/>
</dbReference>